<dbReference type="HOGENOM" id="CLU_052338_0_0_11"/>
<dbReference type="EMBL" id="AGWL01000008">
    <property type="protein sequence ID" value="EKU94545.1"/>
    <property type="molecule type" value="Genomic_DNA"/>
</dbReference>
<dbReference type="STRING" id="202789.GCA_001457435_00613"/>
<organism evidence="9 10">
    <name type="scientific">Actinobaculum massiliense ACS-171-V-Col2</name>
    <dbReference type="NCBI Taxonomy" id="883066"/>
    <lineage>
        <taxon>Bacteria</taxon>
        <taxon>Bacillati</taxon>
        <taxon>Actinomycetota</taxon>
        <taxon>Actinomycetes</taxon>
        <taxon>Actinomycetales</taxon>
        <taxon>Actinomycetaceae</taxon>
        <taxon>Actinobaculum</taxon>
    </lineage>
</organism>
<dbReference type="InterPro" id="IPR008921">
    <property type="entry name" value="DNA_pol3_clamp-load_cplx_C"/>
</dbReference>
<proteinExistence type="inferred from homology"/>
<comment type="caution">
    <text evidence="9">The sequence shown here is derived from an EMBL/GenBank/DDBJ whole genome shotgun (WGS) entry which is preliminary data.</text>
</comment>
<evidence type="ECO:0000256" key="4">
    <source>
        <dbReference type="ARBA" id="ARBA00022705"/>
    </source>
</evidence>
<dbReference type="InterPro" id="IPR048466">
    <property type="entry name" value="DNA_pol3_delta-like_C"/>
</dbReference>
<dbReference type="GO" id="GO:0003887">
    <property type="term" value="F:DNA-directed DNA polymerase activity"/>
    <property type="evidence" value="ECO:0007669"/>
    <property type="project" value="UniProtKB-KW"/>
</dbReference>
<dbReference type="NCBIfam" id="TIGR01128">
    <property type="entry name" value="holA"/>
    <property type="match status" value="1"/>
</dbReference>
<comment type="catalytic activity">
    <reaction evidence="7">
        <text>DNA(n) + a 2'-deoxyribonucleoside 5'-triphosphate = DNA(n+1) + diphosphate</text>
        <dbReference type="Rhea" id="RHEA:22508"/>
        <dbReference type="Rhea" id="RHEA-COMP:17339"/>
        <dbReference type="Rhea" id="RHEA-COMP:17340"/>
        <dbReference type="ChEBI" id="CHEBI:33019"/>
        <dbReference type="ChEBI" id="CHEBI:61560"/>
        <dbReference type="ChEBI" id="CHEBI:173112"/>
        <dbReference type="EC" id="2.7.7.7"/>
    </reaction>
</comment>
<dbReference type="Proteomes" id="UP000009888">
    <property type="component" value="Unassembled WGS sequence"/>
</dbReference>
<dbReference type="RefSeq" id="WP_007001697.1">
    <property type="nucleotide sequence ID" value="NZ_JH992956.1"/>
</dbReference>
<dbReference type="Gene3D" id="1.20.272.10">
    <property type="match status" value="1"/>
</dbReference>
<evidence type="ECO:0000259" key="8">
    <source>
        <dbReference type="Pfam" id="PF21694"/>
    </source>
</evidence>
<gene>
    <name evidence="9" type="ORF">HMPREF9233_01492</name>
</gene>
<dbReference type="InterPro" id="IPR027417">
    <property type="entry name" value="P-loop_NTPase"/>
</dbReference>
<dbReference type="GO" id="GO:0006261">
    <property type="term" value="P:DNA-templated DNA replication"/>
    <property type="evidence" value="ECO:0007669"/>
    <property type="project" value="TreeGrafter"/>
</dbReference>
<sequence length="334" mass="35780">MARSTKKRGAKDSALSLDRLKLGPIVVVISAEPVLAERTVERLRRAAVANNPTTEVVKLDASSYQPGHLAVATSPSLFAQSRLVVAENAEKMTDAFLAETLDYVAHPQPEIALIICHAGGNRGKRLLDAVEKAGFQVGKQEKVKYDDDKARLVRVDVAGARREITDGAVAALVDALGSDLRELLSATAQLLEDSTGTIDEADVRATYAGRNEVTPFEVADAAIAGQTGRALSLARHAFATRVSPVPIVAALASKLRQLALVQVGGKLTRSEDNMASWQKDRARRELRHWTGDGLARAILATAQADAQVKGASRDPEYALERAIVVIGQARGRTR</sequence>
<evidence type="ECO:0000256" key="5">
    <source>
        <dbReference type="ARBA" id="ARBA00022932"/>
    </source>
</evidence>
<dbReference type="PANTHER" id="PTHR34388">
    <property type="entry name" value="DNA POLYMERASE III SUBUNIT DELTA"/>
    <property type="match status" value="1"/>
</dbReference>
<evidence type="ECO:0000256" key="6">
    <source>
        <dbReference type="ARBA" id="ARBA00034754"/>
    </source>
</evidence>
<feature type="domain" description="DNA polymerase III delta subunit-like C-terminal" evidence="8">
    <location>
        <begin position="216"/>
        <end position="324"/>
    </location>
</feature>
<accession>K9EZ85</accession>
<dbReference type="EC" id="2.7.7.7" evidence="1"/>
<keyword evidence="2" id="KW-0808">Transferase</keyword>
<dbReference type="Pfam" id="PF21694">
    <property type="entry name" value="DNA_pol3_delta_C"/>
    <property type="match status" value="1"/>
</dbReference>
<evidence type="ECO:0000256" key="2">
    <source>
        <dbReference type="ARBA" id="ARBA00022679"/>
    </source>
</evidence>
<dbReference type="GO" id="GO:0003677">
    <property type="term" value="F:DNA binding"/>
    <property type="evidence" value="ECO:0007669"/>
    <property type="project" value="InterPro"/>
</dbReference>
<evidence type="ECO:0000313" key="9">
    <source>
        <dbReference type="EMBL" id="EKU94545.1"/>
    </source>
</evidence>
<keyword evidence="3" id="KW-0548">Nucleotidyltransferase</keyword>
<dbReference type="PANTHER" id="PTHR34388:SF1">
    <property type="entry name" value="DNA POLYMERASE III SUBUNIT DELTA"/>
    <property type="match status" value="1"/>
</dbReference>
<evidence type="ECO:0000256" key="1">
    <source>
        <dbReference type="ARBA" id="ARBA00012417"/>
    </source>
</evidence>
<dbReference type="InterPro" id="IPR005790">
    <property type="entry name" value="DNA_polIII_delta"/>
</dbReference>
<evidence type="ECO:0000256" key="3">
    <source>
        <dbReference type="ARBA" id="ARBA00022695"/>
    </source>
</evidence>
<comment type="similarity">
    <text evidence="6">Belongs to the DNA polymerase HolA subunit family.</text>
</comment>
<keyword evidence="4" id="KW-0235">DNA replication</keyword>
<dbReference type="PATRIC" id="fig|883066.3.peg.1555"/>
<dbReference type="Gene3D" id="3.40.50.300">
    <property type="entry name" value="P-loop containing nucleotide triphosphate hydrolases"/>
    <property type="match status" value="1"/>
</dbReference>
<name>K9EZ85_9ACTO</name>
<dbReference type="AlphaFoldDB" id="K9EZ85"/>
<dbReference type="GO" id="GO:0009360">
    <property type="term" value="C:DNA polymerase III complex"/>
    <property type="evidence" value="ECO:0007669"/>
    <property type="project" value="TreeGrafter"/>
</dbReference>
<dbReference type="eggNOG" id="COG1466">
    <property type="taxonomic scope" value="Bacteria"/>
</dbReference>
<dbReference type="SUPFAM" id="SSF48019">
    <property type="entry name" value="post-AAA+ oligomerization domain-like"/>
    <property type="match status" value="1"/>
</dbReference>
<evidence type="ECO:0000313" key="10">
    <source>
        <dbReference type="Proteomes" id="UP000009888"/>
    </source>
</evidence>
<keyword evidence="10" id="KW-1185">Reference proteome</keyword>
<evidence type="ECO:0000256" key="7">
    <source>
        <dbReference type="ARBA" id="ARBA00049244"/>
    </source>
</evidence>
<protein>
    <recommendedName>
        <fullName evidence="1">DNA-directed DNA polymerase</fullName>
        <ecNumber evidence="1">2.7.7.7</ecNumber>
    </recommendedName>
</protein>
<keyword evidence="5" id="KW-0239">DNA-directed DNA polymerase</keyword>
<reference evidence="9 10" key="1">
    <citation type="submission" date="2012-09" db="EMBL/GenBank/DDBJ databases">
        <title>The Genome Sequence of Actinobaculum massiliae ACS-171-V-COL2.</title>
        <authorList>
            <consortium name="The Broad Institute Genome Sequencing Platform"/>
            <person name="Earl A."/>
            <person name="Ward D."/>
            <person name="Feldgarden M."/>
            <person name="Gevers D."/>
            <person name="Saerens B."/>
            <person name="Vaneechoutte M."/>
            <person name="Walker B."/>
            <person name="Young S.K."/>
            <person name="Zeng Q."/>
            <person name="Gargeya S."/>
            <person name="Fitzgerald M."/>
            <person name="Haas B."/>
            <person name="Abouelleil A."/>
            <person name="Alvarado L."/>
            <person name="Arachchi H.M."/>
            <person name="Berlin A."/>
            <person name="Chapman S.B."/>
            <person name="Goldberg J."/>
            <person name="Griggs A."/>
            <person name="Gujja S."/>
            <person name="Hansen M."/>
            <person name="Howarth C."/>
            <person name="Imamovic A."/>
            <person name="Larimer J."/>
            <person name="McCowen C."/>
            <person name="Montmayeur A."/>
            <person name="Murphy C."/>
            <person name="Neiman D."/>
            <person name="Pearson M."/>
            <person name="Priest M."/>
            <person name="Roberts A."/>
            <person name="Saif S."/>
            <person name="Shea T."/>
            <person name="Sisk P."/>
            <person name="Sykes S."/>
            <person name="Wortman J."/>
            <person name="Nusbaum C."/>
            <person name="Birren B."/>
        </authorList>
    </citation>
    <scope>NUCLEOTIDE SEQUENCE [LARGE SCALE GENOMIC DNA]</scope>
    <source>
        <strain evidence="10">ACS-171-V-Col2</strain>
    </source>
</reference>